<evidence type="ECO:0000313" key="2">
    <source>
        <dbReference type="Proteomes" id="UP000192596"/>
    </source>
</evidence>
<dbReference type="AlphaFoldDB" id="A0A1V8SGV9"/>
<keyword evidence="2" id="KW-1185">Reference proteome</keyword>
<sequence>MPSGQSAKSSTLVDANALLKTVYQFPNGTWVENIAVRSNGKLLATLLFKPEVWEIDPIEYSANLIYSFPDANCTLGIAEYAPDAFGINVGNSTPAGGVTGSWSVWSLDLSQWRHHGPVILKSRPPVTARKILDITSATFLNGLAAPPLAPDIFLDDLTLKPNASAVPLLGVNGVQIRDNCLYYDNTFQSPLLARVPFHPTTATVSGPVEVLSNTHTYPLNGNNGQADDFTFDQGGKIWLATASSSLVKLDLTSKRQTLIAGEPGSLALVGSTAAKLARDGRTLYITTNGGISDPVNGIEGGKVFSLDTSLL</sequence>
<dbReference type="PANTHER" id="PTHR42060">
    <property type="entry name" value="NHL REPEAT-CONTAINING PROTEIN-RELATED"/>
    <property type="match status" value="1"/>
</dbReference>
<dbReference type="Proteomes" id="UP000192596">
    <property type="component" value="Unassembled WGS sequence"/>
</dbReference>
<dbReference type="EMBL" id="NAJO01000046">
    <property type="protein sequence ID" value="OQN98392.1"/>
    <property type="molecule type" value="Genomic_DNA"/>
</dbReference>
<dbReference type="InterPro" id="IPR052998">
    <property type="entry name" value="Hetero-Diels-Alderase-like"/>
</dbReference>
<gene>
    <name evidence="1" type="ORF">B0A48_15660</name>
</gene>
<proteinExistence type="predicted"/>
<protein>
    <recommendedName>
        <fullName evidence="3">SMP-30/Gluconolactonase/LRE-like region domain-containing protein</fullName>
    </recommendedName>
</protein>
<organism evidence="1 2">
    <name type="scientific">Cryoendolithus antarcticus</name>
    <dbReference type="NCBI Taxonomy" id="1507870"/>
    <lineage>
        <taxon>Eukaryota</taxon>
        <taxon>Fungi</taxon>
        <taxon>Dikarya</taxon>
        <taxon>Ascomycota</taxon>
        <taxon>Pezizomycotina</taxon>
        <taxon>Dothideomycetes</taxon>
        <taxon>Dothideomycetidae</taxon>
        <taxon>Cladosporiales</taxon>
        <taxon>Cladosporiaceae</taxon>
        <taxon>Cryoendolithus</taxon>
    </lineage>
</organism>
<dbReference type="PANTHER" id="PTHR42060:SF3">
    <property type="entry name" value="SMP-30_GLUCONOLACTONASE_LRE-LIKE REGION DOMAIN-CONTAINING PROTEIN"/>
    <property type="match status" value="1"/>
</dbReference>
<comment type="caution">
    <text evidence="1">The sequence shown here is derived from an EMBL/GenBank/DDBJ whole genome shotgun (WGS) entry which is preliminary data.</text>
</comment>
<name>A0A1V8SGV9_9PEZI</name>
<reference evidence="2" key="1">
    <citation type="submission" date="2017-03" db="EMBL/GenBank/DDBJ databases">
        <title>Genomes of endolithic fungi from Antarctica.</title>
        <authorList>
            <person name="Coleine C."/>
            <person name="Masonjones S."/>
            <person name="Stajich J.E."/>
        </authorList>
    </citation>
    <scope>NUCLEOTIDE SEQUENCE [LARGE SCALE GENOMIC DNA]</scope>
    <source>
        <strain evidence="2">CCFEE 5527</strain>
    </source>
</reference>
<dbReference type="SUPFAM" id="SSF63829">
    <property type="entry name" value="Calcium-dependent phosphotriesterase"/>
    <property type="match status" value="1"/>
</dbReference>
<accession>A0A1V8SGV9</accession>
<dbReference type="STRING" id="1507870.A0A1V8SGV9"/>
<evidence type="ECO:0008006" key="3">
    <source>
        <dbReference type="Google" id="ProtNLM"/>
    </source>
</evidence>
<dbReference type="OrthoDB" id="9977941at2759"/>
<dbReference type="Gene3D" id="2.120.10.30">
    <property type="entry name" value="TolB, C-terminal domain"/>
    <property type="match status" value="2"/>
</dbReference>
<dbReference type="InterPro" id="IPR011042">
    <property type="entry name" value="6-blade_b-propeller_TolB-like"/>
</dbReference>
<evidence type="ECO:0000313" key="1">
    <source>
        <dbReference type="EMBL" id="OQN98392.1"/>
    </source>
</evidence>
<dbReference type="InParanoid" id="A0A1V8SGV9"/>